<dbReference type="AlphaFoldDB" id="A0A1Q6A177"/>
<organism evidence="1 2">
    <name type="scientific">Mucilaginibacter polytrichastri</name>
    <dbReference type="NCBI Taxonomy" id="1302689"/>
    <lineage>
        <taxon>Bacteria</taxon>
        <taxon>Pseudomonadati</taxon>
        <taxon>Bacteroidota</taxon>
        <taxon>Sphingobacteriia</taxon>
        <taxon>Sphingobacteriales</taxon>
        <taxon>Sphingobacteriaceae</taxon>
        <taxon>Mucilaginibacter</taxon>
    </lineage>
</organism>
<sequence length="41" mass="4854">MPVCAQWSRGHKEHLLVFDKFGMGWEDRIEKLGHIDWVSDV</sequence>
<reference evidence="1 2" key="1">
    <citation type="submission" date="2016-11" db="EMBL/GenBank/DDBJ databases">
        <title>Whole Genome Sequencing of Mucilaginibacter polytrichastri RG4-7(T) isolated from the moss sample.</title>
        <authorList>
            <person name="Li Y."/>
        </authorList>
    </citation>
    <scope>NUCLEOTIDE SEQUENCE [LARGE SCALE GENOMIC DNA]</scope>
    <source>
        <strain evidence="1 2">RG4-7</strain>
    </source>
</reference>
<accession>A0A1Q6A177</accession>
<dbReference type="STRING" id="1302689.RG47T_3228"/>
<dbReference type="EMBL" id="MPPL01000001">
    <property type="protein sequence ID" value="OKS87766.1"/>
    <property type="molecule type" value="Genomic_DNA"/>
</dbReference>
<evidence type="ECO:0000313" key="1">
    <source>
        <dbReference type="EMBL" id="OKS87766.1"/>
    </source>
</evidence>
<comment type="caution">
    <text evidence="1">The sequence shown here is derived from an EMBL/GenBank/DDBJ whole genome shotgun (WGS) entry which is preliminary data.</text>
</comment>
<dbReference type="Proteomes" id="UP000186720">
    <property type="component" value="Unassembled WGS sequence"/>
</dbReference>
<keyword evidence="2" id="KW-1185">Reference proteome</keyword>
<protein>
    <submittedName>
        <fullName evidence="1">Uncharacterized protein</fullName>
    </submittedName>
</protein>
<evidence type="ECO:0000313" key="2">
    <source>
        <dbReference type="Proteomes" id="UP000186720"/>
    </source>
</evidence>
<proteinExistence type="predicted"/>
<gene>
    <name evidence="1" type="ORF">RG47T_3228</name>
</gene>
<name>A0A1Q6A177_9SPHI</name>